<keyword evidence="2" id="KW-0812">Transmembrane</keyword>
<dbReference type="RefSeq" id="WP_285457932.1">
    <property type="nucleotide sequence ID" value="NZ_CP127173.1"/>
</dbReference>
<organism evidence="3 4">
    <name type="scientific">Amycolatopsis nalaikhensis</name>
    <dbReference type="NCBI Taxonomy" id="715472"/>
    <lineage>
        <taxon>Bacteria</taxon>
        <taxon>Bacillati</taxon>
        <taxon>Actinomycetota</taxon>
        <taxon>Actinomycetes</taxon>
        <taxon>Pseudonocardiales</taxon>
        <taxon>Pseudonocardiaceae</taxon>
        <taxon>Amycolatopsis</taxon>
    </lineage>
</organism>
<keyword evidence="4" id="KW-1185">Reference proteome</keyword>
<feature type="compositionally biased region" description="Basic and acidic residues" evidence="1">
    <location>
        <begin position="34"/>
        <end position="47"/>
    </location>
</feature>
<dbReference type="Proteomes" id="UP001227101">
    <property type="component" value="Chromosome"/>
</dbReference>
<gene>
    <name evidence="3" type="ORF">QP939_17945</name>
</gene>
<proteinExistence type="predicted"/>
<sequence length="131" mass="14737">MVWLFGQIWLWLIIAFALGALTSWLLLRATQHRPHAEPEPEPRHEPEAVPEPLAAEQTQFIPAAWAQQAPHEPEPAEDDDVPEPVGHREGHLPLPPQRGVEAEDWPTEEEPAWPESEEAAPQWPQQPGRGG</sequence>
<feature type="transmembrane region" description="Helical" evidence="2">
    <location>
        <begin position="6"/>
        <end position="27"/>
    </location>
</feature>
<accession>A0ABY8XYC2</accession>
<evidence type="ECO:0000313" key="4">
    <source>
        <dbReference type="Proteomes" id="UP001227101"/>
    </source>
</evidence>
<protein>
    <recommendedName>
        <fullName evidence="5">Secreted protein</fullName>
    </recommendedName>
</protein>
<keyword evidence="2" id="KW-0472">Membrane</keyword>
<feature type="compositionally biased region" description="Acidic residues" evidence="1">
    <location>
        <begin position="102"/>
        <end position="118"/>
    </location>
</feature>
<evidence type="ECO:0000256" key="2">
    <source>
        <dbReference type="SAM" id="Phobius"/>
    </source>
</evidence>
<name>A0ABY8XYC2_9PSEU</name>
<feature type="compositionally biased region" description="Low complexity" evidence="1">
    <location>
        <begin position="119"/>
        <end position="131"/>
    </location>
</feature>
<feature type="compositionally biased region" description="Low complexity" evidence="1">
    <location>
        <begin position="50"/>
        <end position="70"/>
    </location>
</feature>
<dbReference type="EMBL" id="CP127173">
    <property type="protein sequence ID" value="WIV60355.1"/>
    <property type="molecule type" value="Genomic_DNA"/>
</dbReference>
<keyword evidence="2" id="KW-1133">Transmembrane helix</keyword>
<evidence type="ECO:0000256" key="1">
    <source>
        <dbReference type="SAM" id="MobiDB-lite"/>
    </source>
</evidence>
<evidence type="ECO:0000313" key="3">
    <source>
        <dbReference type="EMBL" id="WIV60355.1"/>
    </source>
</evidence>
<feature type="region of interest" description="Disordered" evidence="1">
    <location>
        <begin position="31"/>
        <end position="131"/>
    </location>
</feature>
<reference evidence="3 4" key="1">
    <citation type="submission" date="2023-06" db="EMBL/GenBank/DDBJ databases">
        <authorList>
            <person name="Oyuntsetseg B."/>
            <person name="Kim S.B."/>
        </authorList>
    </citation>
    <scope>NUCLEOTIDE SEQUENCE [LARGE SCALE GENOMIC DNA]</scope>
    <source>
        <strain evidence="3 4">2-2</strain>
    </source>
</reference>
<evidence type="ECO:0008006" key="5">
    <source>
        <dbReference type="Google" id="ProtNLM"/>
    </source>
</evidence>